<dbReference type="GO" id="GO:0016301">
    <property type="term" value="F:kinase activity"/>
    <property type="evidence" value="ECO:0007669"/>
    <property type="project" value="UniProtKB-KW"/>
</dbReference>
<dbReference type="PANTHER" id="PTHR32309">
    <property type="entry name" value="TYROSINE-PROTEIN KINASE"/>
    <property type="match status" value="1"/>
</dbReference>
<feature type="domain" description="CobQ/CobB/MinD/ParA nucleotide binding" evidence="3">
    <location>
        <begin position="69"/>
        <end position="241"/>
    </location>
</feature>
<dbReference type="Gene3D" id="3.40.50.300">
    <property type="entry name" value="P-loop containing nucleotide triphosphate hydrolases"/>
    <property type="match status" value="1"/>
</dbReference>
<name>A0ABX6T9T6_9SPHN</name>
<dbReference type="Pfam" id="PF01656">
    <property type="entry name" value="CbiA"/>
    <property type="match status" value="1"/>
</dbReference>
<dbReference type="InterPro" id="IPR050445">
    <property type="entry name" value="Bact_polysacc_biosynth/exp"/>
</dbReference>
<sequence>MSAEPATTLSVIPIPGREGAVEVPWDGETARARGVFGFDSMDTRSRSFNLIRARLLEMNMKRGWRMIGVVSATPNVGKSFISANVSASLSRDPRFRTYVVDLDLRRGSLSDFFGLAPESGLRDYLQGTPGVDAPAVYHLEGERLLIMPTMAGKIHSAELLAGERAQTLLRSMRVSDEKNLFIVDLPPVFANDDASTAMGRLDAYIVVAEEGKTKQREIQDAVNLLGDARLAGVILNKYRGGVVSEGYGVDDYYAAGYGQAEAKPKS</sequence>
<dbReference type="PANTHER" id="PTHR32309:SF31">
    <property type="entry name" value="CAPSULAR EXOPOLYSACCHARIDE FAMILY"/>
    <property type="match status" value="1"/>
</dbReference>
<evidence type="ECO:0000313" key="5">
    <source>
        <dbReference type="Proteomes" id="UP000516105"/>
    </source>
</evidence>
<organism evidence="4 5">
    <name type="scientific">Sphingomonas sediminicola</name>
    <dbReference type="NCBI Taxonomy" id="386874"/>
    <lineage>
        <taxon>Bacteria</taxon>
        <taxon>Pseudomonadati</taxon>
        <taxon>Pseudomonadota</taxon>
        <taxon>Alphaproteobacteria</taxon>
        <taxon>Sphingomonadales</taxon>
        <taxon>Sphingomonadaceae</taxon>
        <taxon>Sphingomonas</taxon>
    </lineage>
</organism>
<dbReference type="SUPFAM" id="SSF52540">
    <property type="entry name" value="P-loop containing nucleoside triphosphate hydrolases"/>
    <property type="match status" value="1"/>
</dbReference>
<keyword evidence="4" id="KW-0808">Transferase</keyword>
<keyword evidence="5" id="KW-1185">Reference proteome</keyword>
<keyword evidence="4" id="KW-0418">Kinase</keyword>
<evidence type="ECO:0000259" key="3">
    <source>
        <dbReference type="Pfam" id="PF01656"/>
    </source>
</evidence>
<dbReference type="InterPro" id="IPR005702">
    <property type="entry name" value="Wzc-like_C"/>
</dbReference>
<gene>
    <name evidence="4" type="ORF">H9L14_02445</name>
</gene>
<evidence type="ECO:0000256" key="1">
    <source>
        <dbReference type="ARBA" id="ARBA00022741"/>
    </source>
</evidence>
<accession>A0ABX6T9T6</accession>
<evidence type="ECO:0000256" key="2">
    <source>
        <dbReference type="ARBA" id="ARBA00022840"/>
    </source>
</evidence>
<dbReference type="Proteomes" id="UP000516105">
    <property type="component" value="Chromosome"/>
</dbReference>
<protein>
    <submittedName>
        <fullName evidence="4">CpsD/CapB family tyrosine-protein kinase</fullName>
    </submittedName>
</protein>
<dbReference type="InterPro" id="IPR027417">
    <property type="entry name" value="P-loop_NTPase"/>
</dbReference>
<keyword evidence="1" id="KW-0547">Nucleotide-binding</keyword>
<dbReference type="InterPro" id="IPR002586">
    <property type="entry name" value="CobQ/CobB/MinD/ParA_Nub-bd_dom"/>
</dbReference>
<evidence type="ECO:0000313" key="4">
    <source>
        <dbReference type="EMBL" id="QNP46139.1"/>
    </source>
</evidence>
<dbReference type="RefSeq" id="WP_187709092.1">
    <property type="nucleotide sequence ID" value="NZ_CP060782.1"/>
</dbReference>
<reference evidence="4 5" key="1">
    <citation type="submission" date="2020-08" db="EMBL/GenBank/DDBJ databases">
        <title>Genome sequence of Sphingomonas sediminicola KACC 15039T.</title>
        <authorList>
            <person name="Hyun D.-W."/>
            <person name="Bae J.-W."/>
        </authorList>
    </citation>
    <scope>NUCLEOTIDE SEQUENCE [LARGE SCALE GENOMIC DNA]</scope>
    <source>
        <strain evidence="4 5">KACC 15039</strain>
    </source>
</reference>
<dbReference type="CDD" id="cd05387">
    <property type="entry name" value="BY-kinase"/>
    <property type="match status" value="1"/>
</dbReference>
<keyword evidence="2" id="KW-0067">ATP-binding</keyword>
<dbReference type="EMBL" id="CP060782">
    <property type="protein sequence ID" value="QNP46139.1"/>
    <property type="molecule type" value="Genomic_DNA"/>
</dbReference>
<proteinExistence type="predicted"/>